<comment type="subcellular location">
    <subcellularLocation>
        <location evidence="1">Cell membrane</location>
        <topology evidence="1">Multi-pass membrane protein</topology>
    </subcellularLocation>
</comment>
<protein>
    <submittedName>
        <fullName evidence="12">Cation:proton antiporter</fullName>
    </submittedName>
</protein>
<dbReference type="PANTHER" id="PTHR10110:SF86">
    <property type="entry name" value="SODIUM_HYDROGEN EXCHANGER 7"/>
    <property type="match status" value="1"/>
</dbReference>
<sequence length="692" mass="77536">MEIFYAVLLLVLATIVANTVYPYFPAIPQAFYQIAAGAILSLVPLYHHFVLEPEIFMLIIIAPLMFYDGQNANARDIRKNFGSILSMAVALAILTVVLMGYVSQTILAGLPLALAFALAAIVTPTDAVAVSSITTNIAVPERVMGMLERESLFNDASGLVAFSLALTAFTTGEFSLGSGIKHFLIVFFGGLLIGLVLGAIAVWARVYLVQTGKDSASVIVPYDVLVPFFIYLAAEHAGLSGILAVVAAGLVYSVSTNQLRLSSTQLQLVSRSTWTILTNILNGFVFVLLGVSLPTVWVNIQQDHTKSLTTFIALAVILYVVMFALRYLWIRFDWALIHSDKSDRRQHALIGALSGVHGTITLAMAFSLPLTYHGASFPFRNTMIFIAAVVIILSLLVPTIVLPFILPNKTLPVDPDDVIQERKALVDYATSRLAQENPDSAAATQTVIEILNSQATNERPDRRKVEALLNHATRIETQTVQQMADDGVITQAFAARYVRILVFRSQLSSHNPFVNLNLWLRFVSHRLSHGFNRRFRRKARIRKQQEWLATHDFTPEQRAAQERRLELEKQQLPRKRQRNRAVDQERREAYLKIEDTVYENVMAFLTETASVDNQAEVNSVRNYYNARHRRSNANDTTSEAQNEMFIQAFQYEYTYIREQRSANRVSAAMAEELYQQVSTDQMLYMQEIADAD</sequence>
<dbReference type="PANTHER" id="PTHR10110">
    <property type="entry name" value="SODIUM/HYDROGEN EXCHANGER"/>
    <property type="match status" value="1"/>
</dbReference>
<accession>A0ABW1TMV8</accession>
<feature type="domain" description="Cation/H+ exchanger transmembrane" evidence="11">
    <location>
        <begin position="10"/>
        <end position="406"/>
    </location>
</feature>
<dbReference type="Gene3D" id="6.10.140.1330">
    <property type="match status" value="1"/>
</dbReference>
<feature type="transmembrane region" description="Helical" evidence="10">
    <location>
        <begin position="81"/>
        <end position="102"/>
    </location>
</feature>
<organism evidence="12 13">
    <name type="scientific">Levilactobacillus tangyuanensis</name>
    <dbReference type="NCBI Taxonomy" id="2486021"/>
    <lineage>
        <taxon>Bacteria</taxon>
        <taxon>Bacillati</taxon>
        <taxon>Bacillota</taxon>
        <taxon>Bacilli</taxon>
        <taxon>Lactobacillales</taxon>
        <taxon>Lactobacillaceae</taxon>
        <taxon>Levilactobacillus</taxon>
    </lineage>
</organism>
<evidence type="ECO:0000256" key="5">
    <source>
        <dbReference type="ARBA" id="ARBA00022989"/>
    </source>
</evidence>
<keyword evidence="2" id="KW-0813">Transport</keyword>
<evidence type="ECO:0000256" key="9">
    <source>
        <dbReference type="ARBA" id="ARBA00023201"/>
    </source>
</evidence>
<dbReference type="InterPro" id="IPR018422">
    <property type="entry name" value="Cation/H_exchanger_CPA1"/>
</dbReference>
<dbReference type="Pfam" id="PF00999">
    <property type="entry name" value="Na_H_Exchanger"/>
    <property type="match status" value="1"/>
</dbReference>
<evidence type="ECO:0000313" key="12">
    <source>
        <dbReference type="EMBL" id="MFC6275156.1"/>
    </source>
</evidence>
<keyword evidence="3" id="KW-1003">Cell membrane</keyword>
<feature type="transmembrane region" description="Helical" evidence="10">
    <location>
        <begin position="274"/>
        <end position="296"/>
    </location>
</feature>
<keyword evidence="13" id="KW-1185">Reference proteome</keyword>
<keyword evidence="5 10" id="KW-1133">Transmembrane helix</keyword>
<evidence type="ECO:0000256" key="6">
    <source>
        <dbReference type="ARBA" id="ARBA00023053"/>
    </source>
</evidence>
<evidence type="ECO:0000256" key="1">
    <source>
        <dbReference type="ARBA" id="ARBA00004651"/>
    </source>
</evidence>
<evidence type="ECO:0000256" key="10">
    <source>
        <dbReference type="SAM" id="Phobius"/>
    </source>
</evidence>
<keyword evidence="7" id="KW-0406">Ion transport</keyword>
<evidence type="ECO:0000313" key="13">
    <source>
        <dbReference type="Proteomes" id="UP001596191"/>
    </source>
</evidence>
<feature type="transmembrane region" description="Helical" evidence="10">
    <location>
        <begin position="308"/>
        <end position="329"/>
    </location>
</feature>
<name>A0ABW1TMV8_9LACO</name>
<keyword evidence="4 10" id="KW-0812">Transmembrane</keyword>
<feature type="transmembrane region" description="Helical" evidence="10">
    <location>
        <begin position="228"/>
        <end position="254"/>
    </location>
</feature>
<feature type="transmembrane region" description="Helical" evidence="10">
    <location>
        <begin position="384"/>
        <end position="406"/>
    </location>
</feature>
<proteinExistence type="predicted"/>
<feature type="transmembrane region" description="Helical" evidence="10">
    <location>
        <begin position="349"/>
        <end position="372"/>
    </location>
</feature>
<gene>
    <name evidence="12" type="ORF">ACFQET_06455</name>
</gene>
<dbReference type="Proteomes" id="UP001596191">
    <property type="component" value="Unassembled WGS sequence"/>
</dbReference>
<dbReference type="EMBL" id="JBHSSJ010000006">
    <property type="protein sequence ID" value="MFC6275156.1"/>
    <property type="molecule type" value="Genomic_DNA"/>
</dbReference>
<reference evidence="13" key="1">
    <citation type="journal article" date="2019" name="Int. J. Syst. Evol. Microbiol.">
        <title>The Global Catalogue of Microorganisms (GCM) 10K type strain sequencing project: providing services to taxonomists for standard genome sequencing and annotation.</title>
        <authorList>
            <consortium name="The Broad Institute Genomics Platform"/>
            <consortium name="The Broad Institute Genome Sequencing Center for Infectious Disease"/>
            <person name="Wu L."/>
            <person name="Ma J."/>
        </authorList>
    </citation>
    <scope>NUCLEOTIDE SEQUENCE [LARGE SCALE GENOMIC DNA]</scope>
    <source>
        <strain evidence="13">CCM 8907</strain>
    </source>
</reference>
<keyword evidence="6" id="KW-0915">Sodium</keyword>
<evidence type="ECO:0000259" key="11">
    <source>
        <dbReference type="Pfam" id="PF00999"/>
    </source>
</evidence>
<keyword evidence="8 10" id="KW-0472">Membrane</keyword>
<feature type="transmembrane region" description="Helical" evidence="10">
    <location>
        <begin position="108"/>
        <end position="131"/>
    </location>
</feature>
<evidence type="ECO:0000256" key="7">
    <source>
        <dbReference type="ARBA" id="ARBA00023065"/>
    </source>
</evidence>
<feature type="transmembrane region" description="Helical" evidence="10">
    <location>
        <begin position="183"/>
        <end position="208"/>
    </location>
</feature>
<evidence type="ECO:0000256" key="4">
    <source>
        <dbReference type="ARBA" id="ARBA00022692"/>
    </source>
</evidence>
<dbReference type="RefSeq" id="WP_125641263.1">
    <property type="nucleotide sequence ID" value="NZ_JBHSSJ010000006.1"/>
</dbReference>
<evidence type="ECO:0000256" key="2">
    <source>
        <dbReference type="ARBA" id="ARBA00022448"/>
    </source>
</evidence>
<evidence type="ECO:0000256" key="8">
    <source>
        <dbReference type="ARBA" id="ARBA00023136"/>
    </source>
</evidence>
<evidence type="ECO:0000256" key="3">
    <source>
        <dbReference type="ARBA" id="ARBA00022475"/>
    </source>
</evidence>
<feature type="transmembrane region" description="Helical" evidence="10">
    <location>
        <begin position="46"/>
        <end position="69"/>
    </location>
</feature>
<comment type="caution">
    <text evidence="12">The sequence shown here is derived from an EMBL/GenBank/DDBJ whole genome shotgun (WGS) entry which is preliminary data.</text>
</comment>
<keyword evidence="9" id="KW-0739">Sodium transport</keyword>
<feature type="transmembrane region" description="Helical" evidence="10">
    <location>
        <begin position="152"/>
        <end position="171"/>
    </location>
</feature>
<dbReference type="InterPro" id="IPR006153">
    <property type="entry name" value="Cation/H_exchanger_TM"/>
</dbReference>